<dbReference type="Pfam" id="PF13580">
    <property type="entry name" value="SIS_2"/>
    <property type="match status" value="1"/>
</dbReference>
<evidence type="ECO:0000313" key="2">
    <source>
        <dbReference type="EMBL" id="MPM86261.1"/>
    </source>
</evidence>
<sequence>MTKITAIEGCYGIGNAIVDYHRIDPQKDVLICISNGGNNTVTIDAALRAKEKGIPVIAITSVEYGNTLETTHRCGKKLKDIADVVIDNNCLIGDAAVKLAGYPIQVGPVSGIPMNYIMSSILVEMSELLLERGLTPEVYLNGHVDHMSEEAKKKAGWLADIDSRKHNNDLIDKYFYRIKSL</sequence>
<dbReference type="GO" id="GO:1901135">
    <property type="term" value="P:carbohydrate derivative metabolic process"/>
    <property type="evidence" value="ECO:0007669"/>
    <property type="project" value="InterPro"/>
</dbReference>
<name>A0A645DAE2_9ZZZZ</name>
<dbReference type="InterPro" id="IPR001347">
    <property type="entry name" value="SIS_dom"/>
</dbReference>
<feature type="domain" description="SIS" evidence="1">
    <location>
        <begin position="1"/>
        <end position="139"/>
    </location>
</feature>
<organism evidence="2">
    <name type="scientific">bioreactor metagenome</name>
    <dbReference type="NCBI Taxonomy" id="1076179"/>
    <lineage>
        <taxon>unclassified sequences</taxon>
        <taxon>metagenomes</taxon>
        <taxon>ecological metagenomes</taxon>
    </lineage>
</organism>
<accession>A0A645DAE2</accession>
<comment type="caution">
    <text evidence="2">The sequence shown here is derived from an EMBL/GenBank/DDBJ whole genome shotgun (WGS) entry which is preliminary data.</text>
</comment>
<dbReference type="SUPFAM" id="SSF53697">
    <property type="entry name" value="SIS domain"/>
    <property type="match status" value="1"/>
</dbReference>
<proteinExistence type="predicted"/>
<dbReference type="PROSITE" id="PS51464">
    <property type="entry name" value="SIS"/>
    <property type="match status" value="1"/>
</dbReference>
<evidence type="ECO:0000259" key="1">
    <source>
        <dbReference type="PROSITE" id="PS51464"/>
    </source>
</evidence>
<dbReference type="Gene3D" id="3.40.50.10490">
    <property type="entry name" value="Glucose-6-phosphate isomerase like protein, domain 1"/>
    <property type="match status" value="1"/>
</dbReference>
<protein>
    <recommendedName>
        <fullName evidence="1">SIS domain-containing protein</fullName>
    </recommendedName>
</protein>
<reference evidence="2" key="1">
    <citation type="submission" date="2019-08" db="EMBL/GenBank/DDBJ databases">
        <authorList>
            <person name="Kucharzyk K."/>
            <person name="Murdoch R.W."/>
            <person name="Higgins S."/>
            <person name="Loffler F."/>
        </authorList>
    </citation>
    <scope>NUCLEOTIDE SEQUENCE</scope>
</reference>
<gene>
    <name evidence="2" type="ORF">SDC9_133350</name>
</gene>
<dbReference type="EMBL" id="VSSQ01034354">
    <property type="protein sequence ID" value="MPM86261.1"/>
    <property type="molecule type" value="Genomic_DNA"/>
</dbReference>
<dbReference type="GO" id="GO:0097367">
    <property type="term" value="F:carbohydrate derivative binding"/>
    <property type="evidence" value="ECO:0007669"/>
    <property type="project" value="InterPro"/>
</dbReference>
<dbReference type="NCBIfam" id="NF002805">
    <property type="entry name" value="PRK02947.1"/>
    <property type="match status" value="1"/>
</dbReference>
<dbReference type="InterPro" id="IPR046348">
    <property type="entry name" value="SIS_dom_sf"/>
</dbReference>
<dbReference type="AlphaFoldDB" id="A0A645DAE2"/>